<keyword evidence="1" id="KW-0175">Coiled coil</keyword>
<name>A0A8J5MBL6_9STRA</name>
<dbReference type="Proteomes" id="UP000709295">
    <property type="component" value="Unassembled WGS sequence"/>
</dbReference>
<dbReference type="EMBL" id="JAENGY010000029">
    <property type="protein sequence ID" value="KAG6976516.1"/>
    <property type="molecule type" value="Genomic_DNA"/>
</dbReference>
<protein>
    <submittedName>
        <fullName evidence="3">Uncharacterized protein</fullName>
    </submittedName>
</protein>
<feature type="region of interest" description="Disordered" evidence="2">
    <location>
        <begin position="133"/>
        <end position="154"/>
    </location>
</feature>
<comment type="caution">
    <text evidence="3">The sequence shown here is derived from an EMBL/GenBank/DDBJ whole genome shotgun (WGS) entry which is preliminary data.</text>
</comment>
<dbReference type="PANTHER" id="PTHR41747">
    <property type="entry name" value="CHROMOSOME UNDETERMINED SCAFFOLD_128, WHOLE GENOME SHOTGUN SEQUENCE"/>
    <property type="match status" value="1"/>
</dbReference>
<reference evidence="3" key="1">
    <citation type="submission" date="2021-01" db="EMBL/GenBank/DDBJ databases">
        <title>Phytophthora aleatoria, a newly-described species from Pinus radiata is distinct from Phytophthora cactorum isolates based on comparative genomics.</title>
        <authorList>
            <person name="Mcdougal R."/>
            <person name="Panda P."/>
            <person name="Williams N."/>
            <person name="Studholme D.J."/>
        </authorList>
    </citation>
    <scope>NUCLEOTIDE SEQUENCE</scope>
    <source>
        <strain evidence="3">NZFS 4037</strain>
    </source>
</reference>
<accession>A0A8J5MBL6</accession>
<organism evidence="3 4">
    <name type="scientific">Phytophthora aleatoria</name>
    <dbReference type="NCBI Taxonomy" id="2496075"/>
    <lineage>
        <taxon>Eukaryota</taxon>
        <taxon>Sar</taxon>
        <taxon>Stramenopiles</taxon>
        <taxon>Oomycota</taxon>
        <taxon>Peronosporomycetes</taxon>
        <taxon>Peronosporales</taxon>
        <taxon>Peronosporaceae</taxon>
        <taxon>Phytophthora</taxon>
    </lineage>
</organism>
<evidence type="ECO:0000313" key="3">
    <source>
        <dbReference type="EMBL" id="KAG6976516.1"/>
    </source>
</evidence>
<dbReference type="PANTHER" id="PTHR41747:SF1">
    <property type="entry name" value="CHROMOSOME UNDETERMINED SCAFFOLD_128, WHOLE GENOME SHOTGUN SEQUENCE"/>
    <property type="match status" value="1"/>
</dbReference>
<evidence type="ECO:0000256" key="2">
    <source>
        <dbReference type="SAM" id="MobiDB-lite"/>
    </source>
</evidence>
<keyword evidence="4" id="KW-1185">Reference proteome</keyword>
<evidence type="ECO:0000313" key="4">
    <source>
        <dbReference type="Proteomes" id="UP000709295"/>
    </source>
</evidence>
<gene>
    <name evidence="3" type="ORF">JG688_00001286</name>
</gene>
<sequence>MADMAGASTAAVSIGNYKGVMLCNRPFNGVSSTLAKENRYGAKSNNNVVDNSKAAFLAGNPGEPLGLNVPIHSEPAHAIRRDKKNTALSKHKKWLYDLQKERARLQEALVEDEEAAYKRRERFSQREAKMREAVRSNNNEGEDVPNVDAGPAAETKKNLNRPMWALTKATADEKLDCLEDAEANDLIEFANNLDIDQFMDDVEIKARVAQVEQQLAQVQSIVDYEEAEEKRCEREQERLEELANGGGALNGNDLSRLGWDRAEAKDGDDDAMSVASSVLSECKSIRSVHSVRSVAAITKRVEAKLGASTPSETGSTSPAPRIVTIDEEQGVRMQIKTLPSNLPYIHRNPAIYVASQVEEAKKHDMLHLIQYQLTRVPPELFSNASGSSSSTSSGELAATLVRLDLSFNQLEGPRAIPDAIGSLVALRELYVNNNPRLKRLPSSLAHCTKLQVLDASNSALDTLPQELGRLQHLRAINIDDTPLQRRWEAKGHLLKKNEDDEPLIFSLSSYNITVQPATTTSIGSPTKTVPTPCQQILRKLRRTDEREQLKHELFDLLHDKTYRLKRHDDSAAASAVLHTALRRVLKLFPQAIDVRSLLRNAERLFPQDFSIESFEKLDATRIRREFDVLQTATERKKRAADLELKIRNLYFDRIDPTTVERMVHQIYDHLPELSDIKFLIKYAPRLFPKEARSVNGEQIRRDLVALQQQFAQERAAAVDKLLASVKTLYSDTEPDNVRALVNNVAALFKNTKELLSLAADASVLFPADFLNAQPAEVRSSFLRMKAEVMGGSGASNVAGTTGAIGIMR</sequence>
<feature type="coiled-coil region" evidence="1">
    <location>
        <begin position="208"/>
        <end position="245"/>
    </location>
</feature>
<proteinExistence type="predicted"/>
<evidence type="ECO:0000256" key="1">
    <source>
        <dbReference type="SAM" id="Coils"/>
    </source>
</evidence>
<dbReference type="AlphaFoldDB" id="A0A8J5MBL6"/>